<dbReference type="PROSITE" id="PS50931">
    <property type="entry name" value="HTH_LYSR"/>
    <property type="match status" value="1"/>
</dbReference>
<evidence type="ECO:0000256" key="4">
    <source>
        <dbReference type="ARBA" id="ARBA00023163"/>
    </source>
</evidence>
<organism evidence="6 7">
    <name type="scientific">Pseudomonas soli</name>
    <dbReference type="NCBI Taxonomy" id="1306993"/>
    <lineage>
        <taxon>Bacteria</taxon>
        <taxon>Pseudomonadati</taxon>
        <taxon>Pseudomonadota</taxon>
        <taxon>Gammaproteobacteria</taxon>
        <taxon>Pseudomonadales</taxon>
        <taxon>Pseudomonadaceae</taxon>
        <taxon>Pseudomonas</taxon>
    </lineage>
</organism>
<evidence type="ECO:0000259" key="5">
    <source>
        <dbReference type="PROSITE" id="PS50931"/>
    </source>
</evidence>
<reference evidence="6 7" key="1">
    <citation type="submission" date="2018-06" db="EMBL/GenBank/DDBJ databases">
        <title>Pseudomonas diversity within urban Lake Michigan freshwaters.</title>
        <authorList>
            <person name="Batrich M."/>
            <person name="Hatzopoulos T."/>
            <person name="Putonti C."/>
        </authorList>
    </citation>
    <scope>NUCLEOTIDE SEQUENCE [LARGE SCALE GENOMIC DNA]</scope>
    <source>
        <strain evidence="6 7">LBp-160603</strain>
    </source>
</reference>
<gene>
    <name evidence="6" type="ORF">DMX07_21755</name>
</gene>
<dbReference type="Proteomes" id="UP000247620">
    <property type="component" value="Unassembled WGS sequence"/>
</dbReference>
<dbReference type="RefSeq" id="WP_110703459.1">
    <property type="nucleotide sequence ID" value="NZ_QJRO01000019.1"/>
</dbReference>
<dbReference type="GO" id="GO:0043565">
    <property type="term" value="F:sequence-specific DNA binding"/>
    <property type="evidence" value="ECO:0007669"/>
    <property type="project" value="TreeGrafter"/>
</dbReference>
<dbReference type="AlphaFoldDB" id="A0A2V4HJB4"/>
<protein>
    <submittedName>
        <fullName evidence="6">LysR family transcriptional regulator</fullName>
    </submittedName>
</protein>
<dbReference type="EMBL" id="QJRO01000019">
    <property type="protein sequence ID" value="PYB76465.1"/>
    <property type="molecule type" value="Genomic_DNA"/>
</dbReference>
<dbReference type="InterPro" id="IPR000847">
    <property type="entry name" value="LysR_HTH_N"/>
</dbReference>
<comment type="caution">
    <text evidence="6">The sequence shown here is derived from an EMBL/GenBank/DDBJ whole genome shotgun (WGS) entry which is preliminary data.</text>
</comment>
<evidence type="ECO:0000256" key="2">
    <source>
        <dbReference type="ARBA" id="ARBA00023015"/>
    </source>
</evidence>
<keyword evidence="3" id="KW-0238">DNA-binding</keyword>
<dbReference type="FunFam" id="1.10.10.10:FF:000001">
    <property type="entry name" value="LysR family transcriptional regulator"/>
    <property type="match status" value="1"/>
</dbReference>
<proteinExistence type="inferred from homology"/>
<evidence type="ECO:0000313" key="7">
    <source>
        <dbReference type="Proteomes" id="UP000247620"/>
    </source>
</evidence>
<dbReference type="CDD" id="cd08422">
    <property type="entry name" value="PBP2_CrgA_like"/>
    <property type="match status" value="1"/>
</dbReference>
<dbReference type="PANTHER" id="PTHR30537:SF21">
    <property type="entry name" value="HTH-TYPE TRANSCRIPTIONAL REGULATOR SINR-RELATED"/>
    <property type="match status" value="1"/>
</dbReference>
<dbReference type="InterPro" id="IPR036390">
    <property type="entry name" value="WH_DNA-bd_sf"/>
</dbReference>
<keyword evidence="4" id="KW-0804">Transcription</keyword>
<dbReference type="SUPFAM" id="SSF53850">
    <property type="entry name" value="Periplasmic binding protein-like II"/>
    <property type="match status" value="1"/>
</dbReference>
<comment type="similarity">
    <text evidence="1">Belongs to the LysR transcriptional regulatory family.</text>
</comment>
<dbReference type="InterPro" id="IPR036388">
    <property type="entry name" value="WH-like_DNA-bd_sf"/>
</dbReference>
<dbReference type="GO" id="GO:0006351">
    <property type="term" value="P:DNA-templated transcription"/>
    <property type="evidence" value="ECO:0007669"/>
    <property type="project" value="TreeGrafter"/>
</dbReference>
<dbReference type="InterPro" id="IPR058163">
    <property type="entry name" value="LysR-type_TF_proteobact-type"/>
</dbReference>
<dbReference type="PRINTS" id="PR00039">
    <property type="entry name" value="HTHLYSR"/>
</dbReference>
<dbReference type="SUPFAM" id="SSF46785">
    <property type="entry name" value="Winged helix' DNA-binding domain"/>
    <property type="match status" value="1"/>
</dbReference>
<dbReference type="InterPro" id="IPR005119">
    <property type="entry name" value="LysR_subst-bd"/>
</dbReference>
<name>A0A2V4HJB4_9PSED</name>
<dbReference type="PANTHER" id="PTHR30537">
    <property type="entry name" value="HTH-TYPE TRANSCRIPTIONAL REGULATOR"/>
    <property type="match status" value="1"/>
</dbReference>
<dbReference type="Pfam" id="PF03466">
    <property type="entry name" value="LysR_substrate"/>
    <property type="match status" value="1"/>
</dbReference>
<dbReference type="Gene3D" id="1.10.10.10">
    <property type="entry name" value="Winged helix-like DNA-binding domain superfamily/Winged helix DNA-binding domain"/>
    <property type="match status" value="1"/>
</dbReference>
<dbReference type="Gene3D" id="3.40.190.290">
    <property type="match status" value="1"/>
</dbReference>
<dbReference type="FunFam" id="3.40.190.290:FF:000001">
    <property type="entry name" value="Transcriptional regulator, LysR family"/>
    <property type="match status" value="1"/>
</dbReference>
<accession>A0A2V4HJB4</accession>
<dbReference type="Pfam" id="PF00126">
    <property type="entry name" value="HTH_1"/>
    <property type="match status" value="1"/>
</dbReference>
<sequence>MHGLAELKVLVRTAEAGSLSAAARELDISPAAASLTLKRLESRLGVRLFARSTRQQRLTVEGERYLEAARLALAALDEGERAIRGGQQGLAGVLQLAAPSDFGRSVLLGWLDELRVSHPHLQMHLLLNDRPNNLFGEPVDVALRFGVPVDSSLVALPVLEAHHRVACASPAYLARQGEPASPQTLAAHSAIIYQRHGRPYDVWRFSRGDEVCEVKVRGDYRSDDGEVARRWALAGHGIVYKAWLDVVTDVRAGRLRVLFADWQGEPAPVYLMCPHRAQVSERVRVLQAFLRERCTSLAGTQG</sequence>
<evidence type="ECO:0000256" key="3">
    <source>
        <dbReference type="ARBA" id="ARBA00023125"/>
    </source>
</evidence>
<keyword evidence="2" id="KW-0805">Transcription regulation</keyword>
<dbReference type="GO" id="GO:0003700">
    <property type="term" value="F:DNA-binding transcription factor activity"/>
    <property type="evidence" value="ECO:0007669"/>
    <property type="project" value="InterPro"/>
</dbReference>
<evidence type="ECO:0000313" key="6">
    <source>
        <dbReference type="EMBL" id="PYB76465.1"/>
    </source>
</evidence>
<feature type="domain" description="HTH lysR-type" evidence="5">
    <location>
        <begin position="1"/>
        <end position="59"/>
    </location>
</feature>
<evidence type="ECO:0000256" key="1">
    <source>
        <dbReference type="ARBA" id="ARBA00009437"/>
    </source>
</evidence>